<feature type="domain" description="PAS" evidence="12">
    <location>
        <begin position="25"/>
        <end position="87"/>
    </location>
</feature>
<dbReference type="InterPro" id="IPR011006">
    <property type="entry name" value="CheY-like_superfamily"/>
</dbReference>
<dbReference type="InterPro" id="IPR001610">
    <property type="entry name" value="PAC"/>
</dbReference>
<reference evidence="14 15" key="1">
    <citation type="submission" date="2019-08" db="EMBL/GenBank/DDBJ databases">
        <title>Bradymonadales sp. TMQ2.</title>
        <authorList>
            <person name="Liang Q."/>
        </authorList>
    </citation>
    <scope>NUCLEOTIDE SEQUENCE [LARGE SCALE GENOMIC DNA]</scope>
    <source>
        <strain evidence="14 15">TMQ2</strain>
    </source>
</reference>
<evidence type="ECO:0000256" key="4">
    <source>
        <dbReference type="ARBA" id="ARBA00022679"/>
    </source>
</evidence>
<evidence type="ECO:0000313" key="15">
    <source>
        <dbReference type="Proteomes" id="UP000321046"/>
    </source>
</evidence>
<dbReference type="InterPro" id="IPR004358">
    <property type="entry name" value="Sig_transdc_His_kin-like_C"/>
</dbReference>
<dbReference type="GO" id="GO:0005524">
    <property type="term" value="F:ATP binding"/>
    <property type="evidence" value="ECO:0007669"/>
    <property type="project" value="UniProtKB-KW"/>
</dbReference>
<dbReference type="PROSITE" id="PS50113">
    <property type="entry name" value="PAC"/>
    <property type="match status" value="1"/>
</dbReference>
<dbReference type="PROSITE" id="PS50109">
    <property type="entry name" value="HIS_KIN"/>
    <property type="match status" value="1"/>
</dbReference>
<evidence type="ECO:0000313" key="14">
    <source>
        <dbReference type="EMBL" id="TXD36352.1"/>
    </source>
</evidence>
<dbReference type="EC" id="2.7.13.3" evidence="2"/>
<dbReference type="Gene3D" id="3.40.50.2300">
    <property type="match status" value="1"/>
</dbReference>
<dbReference type="InterPro" id="IPR003661">
    <property type="entry name" value="HisK_dim/P_dom"/>
</dbReference>
<evidence type="ECO:0000259" key="10">
    <source>
        <dbReference type="PROSITE" id="PS50109"/>
    </source>
</evidence>
<evidence type="ECO:0000259" key="12">
    <source>
        <dbReference type="PROSITE" id="PS50112"/>
    </source>
</evidence>
<dbReference type="InterPro" id="IPR001789">
    <property type="entry name" value="Sig_transdc_resp-reg_receiver"/>
</dbReference>
<dbReference type="Gene3D" id="3.30.565.10">
    <property type="entry name" value="Histidine kinase-like ATPase, C-terminal domain"/>
    <property type="match status" value="1"/>
</dbReference>
<keyword evidence="4" id="KW-0808">Transferase</keyword>
<dbReference type="GO" id="GO:0006355">
    <property type="term" value="P:regulation of DNA-templated transcription"/>
    <property type="evidence" value="ECO:0007669"/>
    <property type="project" value="InterPro"/>
</dbReference>
<dbReference type="Pfam" id="PF00072">
    <property type="entry name" value="Response_reg"/>
    <property type="match status" value="1"/>
</dbReference>
<dbReference type="CDD" id="cd00130">
    <property type="entry name" value="PAS"/>
    <property type="match status" value="2"/>
</dbReference>
<keyword evidence="6" id="KW-0418">Kinase</keyword>
<evidence type="ECO:0000256" key="9">
    <source>
        <dbReference type="PROSITE-ProRule" id="PRU00169"/>
    </source>
</evidence>
<organism evidence="14 15">
    <name type="scientific">Lujinxingia vulgaris</name>
    <dbReference type="NCBI Taxonomy" id="2600176"/>
    <lineage>
        <taxon>Bacteria</taxon>
        <taxon>Deltaproteobacteria</taxon>
        <taxon>Bradymonadales</taxon>
        <taxon>Lujinxingiaceae</taxon>
        <taxon>Lujinxingia</taxon>
    </lineage>
</organism>
<dbReference type="PANTHER" id="PTHR43065:SF46">
    <property type="entry name" value="C4-DICARBOXYLATE TRANSPORT SENSOR PROTEIN DCTB"/>
    <property type="match status" value="1"/>
</dbReference>
<protein>
    <recommendedName>
        <fullName evidence="2">histidine kinase</fullName>
        <ecNumber evidence="2">2.7.13.3</ecNumber>
    </recommendedName>
</protein>
<evidence type="ECO:0000256" key="8">
    <source>
        <dbReference type="ARBA" id="ARBA00023012"/>
    </source>
</evidence>
<dbReference type="SMART" id="SM00388">
    <property type="entry name" value="HisKA"/>
    <property type="match status" value="1"/>
</dbReference>
<evidence type="ECO:0000256" key="7">
    <source>
        <dbReference type="ARBA" id="ARBA00022840"/>
    </source>
</evidence>
<dbReference type="OrthoDB" id="5416062at2"/>
<feature type="domain" description="PAC" evidence="13">
    <location>
        <begin position="104"/>
        <end position="156"/>
    </location>
</feature>
<dbReference type="SMART" id="SM00387">
    <property type="entry name" value="HATPase_c"/>
    <property type="match status" value="1"/>
</dbReference>
<accession>A0A5C6XE12</accession>
<dbReference type="PROSITE" id="PS50112">
    <property type="entry name" value="PAS"/>
    <property type="match status" value="2"/>
</dbReference>
<feature type="modified residue" description="4-aspartylphosphate" evidence="9">
    <location>
        <position position="603"/>
    </location>
</feature>
<evidence type="ECO:0000256" key="6">
    <source>
        <dbReference type="ARBA" id="ARBA00022777"/>
    </source>
</evidence>
<dbReference type="RefSeq" id="WP_146974303.1">
    <property type="nucleotide sequence ID" value="NZ_VOSL01000044.1"/>
</dbReference>
<evidence type="ECO:0000259" key="11">
    <source>
        <dbReference type="PROSITE" id="PS50110"/>
    </source>
</evidence>
<dbReference type="CDD" id="cd00082">
    <property type="entry name" value="HisKA"/>
    <property type="match status" value="1"/>
</dbReference>
<keyword evidence="7" id="KW-0067">ATP-binding</keyword>
<dbReference type="SMART" id="SM00086">
    <property type="entry name" value="PAC"/>
    <property type="match status" value="1"/>
</dbReference>
<dbReference type="PANTHER" id="PTHR43065">
    <property type="entry name" value="SENSOR HISTIDINE KINASE"/>
    <property type="match status" value="1"/>
</dbReference>
<dbReference type="InterPro" id="IPR005467">
    <property type="entry name" value="His_kinase_dom"/>
</dbReference>
<feature type="domain" description="PAS" evidence="12">
    <location>
        <begin position="157"/>
        <end position="201"/>
    </location>
</feature>
<keyword evidence="5" id="KW-0547">Nucleotide-binding</keyword>
<dbReference type="InterPro" id="IPR000700">
    <property type="entry name" value="PAS-assoc_C"/>
</dbReference>
<dbReference type="SMART" id="SM00091">
    <property type="entry name" value="PAS"/>
    <property type="match status" value="2"/>
</dbReference>
<dbReference type="SUPFAM" id="SSF52172">
    <property type="entry name" value="CheY-like"/>
    <property type="match status" value="1"/>
</dbReference>
<dbReference type="InterPro" id="IPR035965">
    <property type="entry name" value="PAS-like_dom_sf"/>
</dbReference>
<dbReference type="Proteomes" id="UP000321046">
    <property type="component" value="Unassembled WGS sequence"/>
</dbReference>
<dbReference type="InterPro" id="IPR000014">
    <property type="entry name" value="PAS"/>
</dbReference>
<dbReference type="InterPro" id="IPR036097">
    <property type="entry name" value="HisK_dim/P_sf"/>
</dbReference>
<dbReference type="InterPro" id="IPR013767">
    <property type="entry name" value="PAS_fold"/>
</dbReference>
<dbReference type="SUPFAM" id="SSF55874">
    <property type="entry name" value="ATPase domain of HSP90 chaperone/DNA topoisomerase II/histidine kinase"/>
    <property type="match status" value="1"/>
</dbReference>
<evidence type="ECO:0000256" key="5">
    <source>
        <dbReference type="ARBA" id="ARBA00022741"/>
    </source>
</evidence>
<feature type="domain" description="Response regulatory" evidence="11">
    <location>
        <begin position="552"/>
        <end position="667"/>
    </location>
</feature>
<dbReference type="InterPro" id="IPR036890">
    <property type="entry name" value="HATPase_C_sf"/>
</dbReference>
<keyword evidence="8" id="KW-0902">Two-component regulatory system</keyword>
<dbReference type="SUPFAM" id="SSF55785">
    <property type="entry name" value="PYP-like sensor domain (PAS domain)"/>
    <property type="match status" value="2"/>
</dbReference>
<dbReference type="PRINTS" id="PR00344">
    <property type="entry name" value="BCTRLSENSOR"/>
</dbReference>
<sequence length="673" mass="74980">MPREHAPQPLTFDPKVPGETFWAYFDATPNPMKVLNLEGRILRANPAFYAYLKYDHHQIVGKTIFEFMHDENVTEAREHLRQLVSTSPPPFITSARGSYYARQFITERRYKRADGEHVWANLYLMVLWNPDGSFRHVLGEMVDITAQKLAEQSLRDRRREIRAILETASDAIITCNAHGIIEIFNDAAETIFGITEERARGCPVITLLDAPIDQARATLRSIVDRLDKAGASGRASIHLQTRARRFDGSAFPVDIGVVRTRIGEDLIFTIIARDQSEQHHLKERVRRTERMEAFGQLAGGVAHDFNNVLTIVRSYAQIIKDHTSAHDERTELLDKILAAADRGARLTRQLLVFSPDPSSERSRINLNDVVAALDSLFQSVIEEDIDLNVDLANELHPIDADLSQMEQIILNLVINARDAMPDGGALTVRTRNEHISEEDRIGPERLDPGDYVVLEVEDSGEGMKQKLVDRIFEPFFTTKSAGTGLGLSTVYGIVRGHDGVIHVDSTPGRGTRFTILLPAFDSPHTAESDVAPSPAPGEAPGAAPLADVAHHTILVAEDEVDIRDALTRSLRDEGYTVLEARDGREALEIAGKLDGTIDLLITDIVMPHLSGWELADTISEIHPDAHVIFVSGYAGKTLQRKRLSKHDVRFTKPYDLSDLKRVVARMLSGSSHS</sequence>
<dbReference type="Pfam" id="PF00512">
    <property type="entry name" value="HisKA"/>
    <property type="match status" value="1"/>
</dbReference>
<evidence type="ECO:0000256" key="2">
    <source>
        <dbReference type="ARBA" id="ARBA00012438"/>
    </source>
</evidence>
<evidence type="ECO:0000256" key="1">
    <source>
        <dbReference type="ARBA" id="ARBA00000085"/>
    </source>
</evidence>
<evidence type="ECO:0000259" key="13">
    <source>
        <dbReference type="PROSITE" id="PS50113"/>
    </source>
</evidence>
<dbReference type="SUPFAM" id="SSF47384">
    <property type="entry name" value="Homodimeric domain of signal transducing histidine kinase"/>
    <property type="match status" value="1"/>
</dbReference>
<dbReference type="Pfam" id="PF13426">
    <property type="entry name" value="PAS_9"/>
    <property type="match status" value="1"/>
</dbReference>
<keyword evidence="3 9" id="KW-0597">Phosphoprotein</keyword>
<evidence type="ECO:0000256" key="3">
    <source>
        <dbReference type="ARBA" id="ARBA00022553"/>
    </source>
</evidence>
<dbReference type="Gene3D" id="1.10.287.130">
    <property type="match status" value="1"/>
</dbReference>
<comment type="caution">
    <text evidence="14">The sequence shown here is derived from an EMBL/GenBank/DDBJ whole genome shotgun (WGS) entry which is preliminary data.</text>
</comment>
<dbReference type="Pfam" id="PF02518">
    <property type="entry name" value="HATPase_c"/>
    <property type="match status" value="1"/>
</dbReference>
<dbReference type="SMART" id="SM00448">
    <property type="entry name" value="REC"/>
    <property type="match status" value="1"/>
</dbReference>
<dbReference type="Gene3D" id="3.30.450.20">
    <property type="entry name" value="PAS domain"/>
    <property type="match status" value="2"/>
</dbReference>
<dbReference type="GO" id="GO:0000155">
    <property type="term" value="F:phosphorelay sensor kinase activity"/>
    <property type="evidence" value="ECO:0007669"/>
    <property type="project" value="InterPro"/>
</dbReference>
<dbReference type="InterPro" id="IPR003594">
    <property type="entry name" value="HATPase_dom"/>
</dbReference>
<gene>
    <name evidence="14" type="ORF">FRC96_09745</name>
</gene>
<name>A0A5C6XE12_9DELT</name>
<dbReference type="Pfam" id="PF00989">
    <property type="entry name" value="PAS"/>
    <property type="match status" value="1"/>
</dbReference>
<feature type="domain" description="Histidine kinase" evidence="10">
    <location>
        <begin position="300"/>
        <end position="521"/>
    </location>
</feature>
<dbReference type="NCBIfam" id="TIGR00229">
    <property type="entry name" value="sensory_box"/>
    <property type="match status" value="2"/>
</dbReference>
<comment type="catalytic activity">
    <reaction evidence="1">
        <text>ATP + protein L-histidine = ADP + protein N-phospho-L-histidine.</text>
        <dbReference type="EC" id="2.7.13.3"/>
    </reaction>
</comment>
<dbReference type="EMBL" id="VOSL01000044">
    <property type="protein sequence ID" value="TXD36352.1"/>
    <property type="molecule type" value="Genomic_DNA"/>
</dbReference>
<dbReference type="PROSITE" id="PS50110">
    <property type="entry name" value="RESPONSE_REGULATORY"/>
    <property type="match status" value="1"/>
</dbReference>
<proteinExistence type="predicted"/>
<dbReference type="AlphaFoldDB" id="A0A5C6XE12"/>